<dbReference type="Pfam" id="PF09720">
    <property type="entry name" value="Unstab_antitox"/>
    <property type="match status" value="1"/>
</dbReference>
<accession>A0A0F3II64</accession>
<dbReference type="PATRIC" id="fig|1632867.3.peg.510"/>
<comment type="caution">
    <text evidence="1">The sequence shown here is derived from an EMBL/GenBank/DDBJ whole genome shotgun (WGS) entry which is preliminary data.</text>
</comment>
<keyword evidence="2" id="KW-1185">Reference proteome</keyword>
<dbReference type="RefSeq" id="WP_045779369.1">
    <property type="nucleotide sequence ID" value="NZ_LAJX01000116.1"/>
</dbReference>
<protein>
    <submittedName>
        <fullName evidence="1">Addiction module component CHP02574 family protein</fullName>
    </submittedName>
</protein>
<sequence>MSLTVEQISEEALALPSEARALLADRLVESLDPAEDGYIQQLWSAEVRRRRDDARYGRVQTIPGDEALKRVRRVFAQ</sequence>
<dbReference type="InterPro" id="IPR013406">
    <property type="entry name" value="CHP02574_addiction_mod"/>
</dbReference>
<name>A0A0F3II64_9GAMM</name>
<evidence type="ECO:0000313" key="1">
    <source>
        <dbReference type="EMBL" id="KJV06357.1"/>
    </source>
</evidence>
<reference evidence="1 2" key="2">
    <citation type="journal article" date="2016" name="Microb. Ecol.">
        <title>Genome Characteristics of a Novel Type I Methanotroph (Sn10-6) Isolated from a Flooded Indian Rice Field.</title>
        <authorList>
            <person name="Rahalkar M.C."/>
            <person name="Pandit P.S."/>
            <person name="Dhakephalkar P.K."/>
            <person name="Pore S."/>
            <person name="Arora P."/>
            <person name="Kapse N."/>
        </authorList>
    </citation>
    <scope>NUCLEOTIDE SEQUENCE [LARGE SCALE GENOMIC DNA]</scope>
    <source>
        <strain evidence="1 2">Sn10-6</strain>
    </source>
</reference>
<dbReference type="EMBL" id="LAJX01000116">
    <property type="protein sequence ID" value="KJV06357.1"/>
    <property type="molecule type" value="Genomic_DNA"/>
</dbReference>
<reference evidence="2" key="1">
    <citation type="submission" date="2015-03" db="EMBL/GenBank/DDBJ databases">
        <title>Draft genome sequence of a novel methanotroph (Sn10-6) isolated from flooded ricefield rhizosphere in India.</title>
        <authorList>
            <person name="Pandit P.S."/>
            <person name="Pore S.D."/>
            <person name="Arora P."/>
            <person name="Kapse N.G."/>
            <person name="Dhakephalkar P.K."/>
            <person name="Rahalkar M.C."/>
        </authorList>
    </citation>
    <scope>NUCLEOTIDE SEQUENCE [LARGE SCALE GENOMIC DNA]</scope>
    <source>
        <strain evidence="2">Sn10-6</strain>
    </source>
</reference>
<gene>
    <name evidence="1" type="ORF">VZ94_11745</name>
</gene>
<proteinExistence type="predicted"/>
<dbReference type="OrthoDB" id="5570854at2"/>
<dbReference type="Proteomes" id="UP000033684">
    <property type="component" value="Unassembled WGS sequence"/>
</dbReference>
<dbReference type="AlphaFoldDB" id="A0A0F3II64"/>
<evidence type="ECO:0000313" key="2">
    <source>
        <dbReference type="Proteomes" id="UP000033684"/>
    </source>
</evidence>
<organism evidence="1 2">
    <name type="scientific">Methylocucumis oryzae</name>
    <dbReference type="NCBI Taxonomy" id="1632867"/>
    <lineage>
        <taxon>Bacteria</taxon>
        <taxon>Pseudomonadati</taxon>
        <taxon>Pseudomonadota</taxon>
        <taxon>Gammaproteobacteria</taxon>
        <taxon>Methylococcales</taxon>
        <taxon>Methylococcaceae</taxon>
        <taxon>Methylocucumis</taxon>
    </lineage>
</organism>